<dbReference type="PANTHER" id="PTHR31011">
    <property type="entry name" value="PROTEIN STB2-RELATED"/>
    <property type="match status" value="1"/>
</dbReference>
<gene>
    <name evidence="4" type="ORF">C6P45_002607</name>
</gene>
<evidence type="ECO:0000256" key="1">
    <source>
        <dbReference type="SAM" id="Coils"/>
    </source>
</evidence>
<reference evidence="4 5" key="1">
    <citation type="submission" date="2020-11" db="EMBL/GenBank/DDBJ databases">
        <title>Kefir isolates.</title>
        <authorList>
            <person name="Marcisauskas S."/>
            <person name="Kim Y."/>
            <person name="Blasche S."/>
        </authorList>
    </citation>
    <scope>NUCLEOTIDE SEQUENCE [LARGE SCALE GENOMIC DNA]</scope>
    <source>
        <strain evidence="4 5">OG2</strain>
    </source>
</reference>
<evidence type="ECO:0000259" key="3">
    <source>
        <dbReference type="Pfam" id="PF25995"/>
    </source>
</evidence>
<feature type="domain" description="STB6-like N-terminal" evidence="3">
    <location>
        <begin position="13"/>
        <end position="150"/>
    </location>
</feature>
<sequence length="747" mass="86349">MTESHDEDVSEWKSFVFPDFKALNELCLQRSRDLAYEEVQIHGFEIYIVEQWTEERKISSLITSYTGNSQDTVSAVRICLPSNYHYWPQKFKNYLEELKTYSQAKVINGDTLFITNLSSISSTLNFLNVDCGDLRMVWDNYRTNFNLKKLNCGGRSALLLKGPPSSALNKFSQLYKIQLGSDSKDNILSSNRNGDIDNGNHGSHDDREVFGNNYKYCPVTELVSLVQISLNYFSPNSCIKRVDGLLCNSTRRAIDKWWEKYGKFYLGISRPKNEVIMGPTTVASLFSLLLTCYFKLMVEGSMSADDPFDEDKFYSGIYVFQKKYNISKQQEHTYLDPLTLQILFEVSGKSSTNDIFKLKKVVKSTMQDFAGKGNFMHLSNEILTSNLSVLVKNIHSGTLANLWNGKGKSQKSFHRRKSTTFVNKSFNHGNPIARIRERYNLQKITSIEPNDMEDMYPHAFTKRNAVFDTGSVAGDDSSDTSSTSSMINNYETPNIEENSQSDNCYRKEFYRRNSIPFIQDGTKFHLRNDTYKRRSSISEIADNIEKWNLPFNSSVVRMARDIKRIDIILGDNSNICTHEYDISSFTSVMKPASTSNETVIFRNSLKKMAVVCNQYNKDKSSLEPQERELDMKQTHLQKEMDEINILTSRFRYNIRILNARIKEVETNVNRFDSKLKDVDNRISKKHYPIECDVDPDDDKEGFDEYIALLNNLRKDKYKGISWKVLSTQMVATGHEILRSWYKWIFQN</sequence>
<dbReference type="PANTHER" id="PTHR31011:SF2">
    <property type="entry name" value="PROTEIN STB2-RELATED"/>
    <property type="match status" value="1"/>
</dbReference>
<dbReference type="OrthoDB" id="19806at2759"/>
<feature type="region of interest" description="Disordered" evidence="2">
    <location>
        <begin position="471"/>
        <end position="499"/>
    </location>
</feature>
<dbReference type="Pfam" id="PF25995">
    <property type="entry name" value="STB6_N"/>
    <property type="match status" value="1"/>
</dbReference>
<keyword evidence="1" id="KW-0175">Coiled coil</keyword>
<dbReference type="InterPro" id="IPR059025">
    <property type="entry name" value="STB6_N"/>
</dbReference>
<proteinExistence type="predicted"/>
<organism evidence="4 5">
    <name type="scientific">Maudiozyma exigua</name>
    <name type="common">Yeast</name>
    <name type="synonym">Kazachstania exigua</name>
    <dbReference type="NCBI Taxonomy" id="34358"/>
    <lineage>
        <taxon>Eukaryota</taxon>
        <taxon>Fungi</taxon>
        <taxon>Dikarya</taxon>
        <taxon>Ascomycota</taxon>
        <taxon>Saccharomycotina</taxon>
        <taxon>Saccharomycetes</taxon>
        <taxon>Saccharomycetales</taxon>
        <taxon>Saccharomycetaceae</taxon>
        <taxon>Maudiozyma</taxon>
    </lineage>
</organism>
<evidence type="ECO:0000313" key="4">
    <source>
        <dbReference type="EMBL" id="KAG0670297.1"/>
    </source>
</evidence>
<evidence type="ECO:0000313" key="5">
    <source>
        <dbReference type="Proteomes" id="UP000750334"/>
    </source>
</evidence>
<feature type="coiled-coil region" evidence="1">
    <location>
        <begin position="654"/>
        <end position="681"/>
    </location>
</feature>
<comment type="caution">
    <text evidence="4">The sequence shown here is derived from an EMBL/GenBank/DDBJ whole genome shotgun (WGS) entry which is preliminary data.</text>
</comment>
<keyword evidence="5" id="KW-1185">Reference proteome</keyword>
<dbReference type="EMBL" id="PUHR01000025">
    <property type="protein sequence ID" value="KAG0670297.1"/>
    <property type="molecule type" value="Genomic_DNA"/>
</dbReference>
<dbReference type="AlphaFoldDB" id="A0A9P6WES5"/>
<feature type="compositionally biased region" description="Polar residues" evidence="2">
    <location>
        <begin position="486"/>
        <end position="499"/>
    </location>
</feature>
<dbReference type="InterPro" id="IPR038919">
    <property type="entry name" value="STB2/STB2"/>
</dbReference>
<name>A0A9P6WES5_MAUEX</name>
<accession>A0A9P6WES5</accession>
<dbReference type="GO" id="GO:0070822">
    <property type="term" value="C:Sin3-type complex"/>
    <property type="evidence" value="ECO:0007669"/>
    <property type="project" value="TreeGrafter"/>
</dbReference>
<protein>
    <recommendedName>
        <fullName evidence="3">STB6-like N-terminal domain-containing protein</fullName>
    </recommendedName>
</protein>
<dbReference type="Proteomes" id="UP000750334">
    <property type="component" value="Unassembled WGS sequence"/>
</dbReference>
<evidence type="ECO:0000256" key="2">
    <source>
        <dbReference type="SAM" id="MobiDB-lite"/>
    </source>
</evidence>